<feature type="transmembrane region" description="Helical" evidence="2">
    <location>
        <begin position="215"/>
        <end position="243"/>
    </location>
</feature>
<evidence type="ECO:0000256" key="1">
    <source>
        <dbReference type="SAM" id="MobiDB-lite"/>
    </source>
</evidence>
<protein>
    <submittedName>
        <fullName evidence="3">Uncharacterized protein</fullName>
    </submittedName>
</protein>
<keyword evidence="4" id="KW-1185">Reference proteome</keyword>
<sequence>MLPERLDGMAPSRSIRPGVQGEPARACRRPVREHDRPLRRHSLTAMSSRRSLAATSSLLAALLAGIVGWSWSHLLASPAVGHASLSHRLTAATFAAAIFAFVGWALAPTAPTDDGRPPRPSPLLLVVLVLTGGALTGALTASIHQDDILSSMFLGILGAGLLLLPVAGLVVTLRRAIQVRRGSVVARAEGRAALALLAAVLGCSTTLLAPDWPAILAGLAVSTPPVFALMVVSAALVVGVLLADLCALARVQHLASAGDVPEGSPGAPLARIRGDIDLGVGDAIAAHHGPGTAYRGGGRLLVRVAGDPDQAALALGRCIRRGAFLVALLEAVAFLHGAVRSLDLAADLGAERCEHGDVHACREAALLAERAGRPLPLAAGLHERACNHGEEQSCLAVSLIQRRASAP</sequence>
<feature type="transmembrane region" description="Helical" evidence="2">
    <location>
        <begin position="91"/>
        <end position="110"/>
    </location>
</feature>
<dbReference type="Proteomes" id="UP000019678">
    <property type="component" value="Unassembled WGS sequence"/>
</dbReference>
<keyword evidence="2" id="KW-0812">Transmembrane</keyword>
<dbReference type="AlphaFoldDB" id="A0A017T0I5"/>
<keyword evidence="2" id="KW-1133">Transmembrane helix</keyword>
<feature type="transmembrane region" description="Helical" evidence="2">
    <location>
        <begin position="52"/>
        <end position="71"/>
    </location>
</feature>
<feature type="transmembrane region" description="Helical" evidence="2">
    <location>
        <begin position="192"/>
        <end position="209"/>
    </location>
</feature>
<proteinExistence type="predicted"/>
<evidence type="ECO:0000256" key="2">
    <source>
        <dbReference type="SAM" id="Phobius"/>
    </source>
</evidence>
<name>A0A017T0I5_9BACT</name>
<organism evidence="3 4">
    <name type="scientific">Chondromyces apiculatus DSM 436</name>
    <dbReference type="NCBI Taxonomy" id="1192034"/>
    <lineage>
        <taxon>Bacteria</taxon>
        <taxon>Pseudomonadati</taxon>
        <taxon>Myxococcota</taxon>
        <taxon>Polyangia</taxon>
        <taxon>Polyangiales</taxon>
        <taxon>Polyangiaceae</taxon>
        <taxon>Chondromyces</taxon>
    </lineage>
</organism>
<gene>
    <name evidence="3" type="ORF">CAP_7124</name>
</gene>
<feature type="transmembrane region" description="Helical" evidence="2">
    <location>
        <begin position="122"/>
        <end position="143"/>
    </location>
</feature>
<feature type="region of interest" description="Disordered" evidence="1">
    <location>
        <begin position="1"/>
        <end position="24"/>
    </location>
</feature>
<evidence type="ECO:0000313" key="4">
    <source>
        <dbReference type="Proteomes" id="UP000019678"/>
    </source>
</evidence>
<accession>A0A017T0I5</accession>
<feature type="transmembrane region" description="Helical" evidence="2">
    <location>
        <begin position="149"/>
        <end position="171"/>
    </location>
</feature>
<keyword evidence="2" id="KW-0472">Membrane</keyword>
<evidence type="ECO:0000313" key="3">
    <source>
        <dbReference type="EMBL" id="EYF02502.1"/>
    </source>
</evidence>
<reference evidence="3 4" key="1">
    <citation type="submission" date="2013-05" db="EMBL/GenBank/DDBJ databases">
        <title>Genome assembly of Chondromyces apiculatus DSM 436.</title>
        <authorList>
            <person name="Sharma G."/>
            <person name="Khatri I."/>
            <person name="Kaur C."/>
            <person name="Mayilraj S."/>
            <person name="Subramanian S."/>
        </authorList>
    </citation>
    <scope>NUCLEOTIDE SEQUENCE [LARGE SCALE GENOMIC DNA]</scope>
    <source>
        <strain evidence="3 4">DSM 436</strain>
    </source>
</reference>
<comment type="caution">
    <text evidence="3">The sequence shown here is derived from an EMBL/GenBank/DDBJ whole genome shotgun (WGS) entry which is preliminary data.</text>
</comment>
<dbReference type="EMBL" id="ASRX01000060">
    <property type="protein sequence ID" value="EYF02502.1"/>
    <property type="molecule type" value="Genomic_DNA"/>
</dbReference>